<name>A0A9W4HXR0_PENOL</name>
<comment type="caution">
    <text evidence="2">The sequence shown here is derived from an EMBL/GenBank/DDBJ whole genome shotgun (WGS) entry which is preliminary data.</text>
</comment>
<reference evidence="2" key="1">
    <citation type="submission" date="2021-07" db="EMBL/GenBank/DDBJ databases">
        <authorList>
            <person name="Branca A.L. A."/>
        </authorList>
    </citation>
    <scope>NUCLEOTIDE SEQUENCE</scope>
</reference>
<protein>
    <submittedName>
        <fullName evidence="2">Uncharacterized protein</fullName>
    </submittedName>
</protein>
<evidence type="ECO:0000313" key="2">
    <source>
        <dbReference type="EMBL" id="CAG8173095.1"/>
    </source>
</evidence>
<feature type="compositionally biased region" description="Basic and acidic residues" evidence="1">
    <location>
        <begin position="207"/>
        <end position="216"/>
    </location>
</feature>
<feature type="compositionally biased region" description="Basic and acidic residues" evidence="1">
    <location>
        <begin position="323"/>
        <end position="339"/>
    </location>
</feature>
<proteinExistence type="predicted"/>
<dbReference type="EMBL" id="CAJVOS010000038">
    <property type="protein sequence ID" value="CAG8173095.1"/>
    <property type="molecule type" value="Genomic_DNA"/>
</dbReference>
<keyword evidence="3" id="KW-1185">Reference proteome</keyword>
<dbReference type="Proteomes" id="UP001153618">
    <property type="component" value="Unassembled WGS sequence"/>
</dbReference>
<gene>
    <name evidence="2" type="ORF">POLS_LOCUS6717</name>
</gene>
<evidence type="ECO:0000256" key="1">
    <source>
        <dbReference type="SAM" id="MobiDB-lite"/>
    </source>
</evidence>
<dbReference type="OrthoDB" id="5401486at2759"/>
<sequence>MNLWRHNHHLRHPTSFYYLSISQMSSSFAECLPYEGYTFVKANPVPGQDASWHRVKRTPMCRSQPDYFNMIQKRATKKSAAVQYQKISSNARRAHINQLIDEQRQMNPMVEWTCVYVKEHAKPSNAPNARRGDYETVSMDVIIMQISMKPICLRASAEGQVDAGAGVRPPLWPQRRAHPLMLGGNANLPRPMIAGPQSPRVVLDDRCENSEVHGESPMRAQPQPQEPKQSTTTTPNPAFSAMGSSDMDSDHTSGSSEDSSSSDDDMLFNSPDEGSETDDSIGPDVEQQAAPPKRPLVHSQSNPLHWGASYGPRSRSCGKPHSRSLDRRLDRRLPAREQYETSTAKSIGPMRSERARSRGSVSGRKYRKQLMSDHEVRSRKLDHREANIGHRERQLKRTLYGPHQLELQPSSDRPAVCRCTCRCAMRGEKVD</sequence>
<evidence type="ECO:0000313" key="3">
    <source>
        <dbReference type="Proteomes" id="UP001153618"/>
    </source>
</evidence>
<accession>A0A9W4HXR0</accession>
<feature type="compositionally biased region" description="Polar residues" evidence="1">
    <location>
        <begin position="222"/>
        <end position="237"/>
    </location>
</feature>
<dbReference type="AlphaFoldDB" id="A0A9W4HXR0"/>
<feature type="region of interest" description="Disordered" evidence="1">
    <location>
        <begin position="207"/>
        <end position="378"/>
    </location>
</feature>
<organism evidence="2 3">
    <name type="scientific">Penicillium olsonii</name>
    <dbReference type="NCBI Taxonomy" id="99116"/>
    <lineage>
        <taxon>Eukaryota</taxon>
        <taxon>Fungi</taxon>
        <taxon>Dikarya</taxon>
        <taxon>Ascomycota</taxon>
        <taxon>Pezizomycotina</taxon>
        <taxon>Eurotiomycetes</taxon>
        <taxon>Eurotiomycetidae</taxon>
        <taxon>Eurotiales</taxon>
        <taxon>Aspergillaceae</taxon>
        <taxon>Penicillium</taxon>
    </lineage>
</organism>